<dbReference type="GO" id="GO:0003341">
    <property type="term" value="P:cilium movement"/>
    <property type="evidence" value="ECO:0007669"/>
    <property type="project" value="TreeGrafter"/>
</dbReference>
<name>A0A8J6KZH0_MICOH</name>
<comment type="similarity">
    <text evidence="1 2">Belongs to the NDK family.</text>
</comment>
<evidence type="ECO:0000256" key="2">
    <source>
        <dbReference type="PROSITE-ProRule" id="PRU00706"/>
    </source>
</evidence>
<comment type="caution">
    <text evidence="2">Lacks conserved residue(s) required for the propagation of feature annotation.</text>
</comment>
<dbReference type="Gene3D" id="3.30.70.141">
    <property type="entry name" value="Nucleoside diphosphate kinase-like domain"/>
    <property type="match status" value="1"/>
</dbReference>
<dbReference type="PANTHER" id="PTHR46161:SF1">
    <property type="entry name" value="NUCLEOSIDE DIPHOSPHATE KINASE HOMOLOG 5"/>
    <property type="match status" value="1"/>
</dbReference>
<sequence>MVLTKWNAVAEWRRMMGPVDPEEAKLLSPDSLRANYGLDILRNAVHGASNASEAAVTINNVFTEDNPED</sequence>
<dbReference type="GO" id="GO:0005929">
    <property type="term" value="C:cilium"/>
    <property type="evidence" value="ECO:0007669"/>
    <property type="project" value="TreeGrafter"/>
</dbReference>
<dbReference type="Pfam" id="PF00334">
    <property type="entry name" value="NDK"/>
    <property type="match status" value="1"/>
</dbReference>
<accession>A0A8J6KZH0</accession>
<proteinExistence type="inferred from homology"/>
<evidence type="ECO:0000313" key="5">
    <source>
        <dbReference type="Proteomes" id="UP000710432"/>
    </source>
</evidence>
<feature type="domain" description="Nucleoside diphosphate kinase-like" evidence="3">
    <location>
        <begin position="1"/>
        <end position="69"/>
    </location>
</feature>
<evidence type="ECO:0000259" key="3">
    <source>
        <dbReference type="SMART" id="SM00562"/>
    </source>
</evidence>
<dbReference type="SUPFAM" id="SSF54919">
    <property type="entry name" value="Nucleoside diphosphate kinase, NDK"/>
    <property type="match status" value="1"/>
</dbReference>
<dbReference type="PANTHER" id="PTHR46161">
    <property type="entry name" value="NUCLEOSIDE DIPHOSPHATE KINASE"/>
    <property type="match status" value="1"/>
</dbReference>
<dbReference type="InterPro" id="IPR034907">
    <property type="entry name" value="NDK-like_dom"/>
</dbReference>
<dbReference type="GO" id="GO:1902176">
    <property type="term" value="P:negative regulation of oxidative stress-induced intrinsic apoptotic signaling pathway"/>
    <property type="evidence" value="ECO:0007669"/>
    <property type="project" value="TreeGrafter"/>
</dbReference>
<gene>
    <name evidence="4" type="ORF">LTLLF_160145</name>
</gene>
<dbReference type="PROSITE" id="PS51374">
    <property type="entry name" value="NDPK_LIKE"/>
    <property type="match status" value="1"/>
</dbReference>
<protein>
    <submittedName>
        <fullName evidence="4">Thioredoxin domain-containing protein 3</fullName>
    </submittedName>
</protein>
<reference evidence="4" key="1">
    <citation type="submission" date="2020-03" db="EMBL/GenBank/DDBJ databases">
        <title>Studies in the Genomics of Life Span.</title>
        <authorList>
            <person name="Glass D."/>
        </authorList>
    </citation>
    <scope>NUCLEOTIDE SEQUENCE</scope>
    <source>
        <strain evidence="4">LTLLF</strain>
        <tissue evidence="4">Muscle</tissue>
    </source>
</reference>
<evidence type="ECO:0000313" key="4">
    <source>
        <dbReference type="EMBL" id="KAH0509182.1"/>
    </source>
</evidence>
<dbReference type="EMBL" id="JAATJU010022951">
    <property type="protein sequence ID" value="KAH0509182.1"/>
    <property type="molecule type" value="Genomic_DNA"/>
</dbReference>
<dbReference type="AlphaFoldDB" id="A0A8J6KZH0"/>
<evidence type="ECO:0000256" key="1">
    <source>
        <dbReference type="ARBA" id="ARBA00008142"/>
    </source>
</evidence>
<comment type="caution">
    <text evidence="4">The sequence shown here is derived from an EMBL/GenBank/DDBJ whole genome shotgun (WGS) entry which is preliminary data.</text>
</comment>
<organism evidence="4 5">
    <name type="scientific">Microtus ochrogaster</name>
    <name type="common">Prairie vole</name>
    <dbReference type="NCBI Taxonomy" id="79684"/>
    <lineage>
        <taxon>Eukaryota</taxon>
        <taxon>Metazoa</taxon>
        <taxon>Chordata</taxon>
        <taxon>Craniata</taxon>
        <taxon>Vertebrata</taxon>
        <taxon>Euteleostomi</taxon>
        <taxon>Mammalia</taxon>
        <taxon>Eutheria</taxon>
        <taxon>Euarchontoglires</taxon>
        <taxon>Glires</taxon>
        <taxon>Rodentia</taxon>
        <taxon>Myomorpha</taxon>
        <taxon>Muroidea</taxon>
        <taxon>Cricetidae</taxon>
        <taxon>Arvicolinae</taxon>
        <taxon>Microtus</taxon>
    </lineage>
</organism>
<dbReference type="SMART" id="SM00562">
    <property type="entry name" value="NDK"/>
    <property type="match status" value="1"/>
</dbReference>
<dbReference type="Proteomes" id="UP000710432">
    <property type="component" value="Unassembled WGS sequence"/>
</dbReference>
<dbReference type="InterPro" id="IPR036850">
    <property type="entry name" value="NDK-like_dom_sf"/>
</dbReference>